<dbReference type="STRING" id="1834191.A5886_002469"/>
<dbReference type="CDD" id="cd24152">
    <property type="entry name" value="ASKHA_NBD_ROK-like"/>
    <property type="match status" value="1"/>
</dbReference>
<comment type="caution">
    <text evidence="2">The sequence shown here is derived from an EMBL/GenBank/DDBJ whole genome shotgun (WGS) entry which is preliminary data.</text>
</comment>
<dbReference type="AlphaFoldDB" id="A0A242A8W8"/>
<keyword evidence="3" id="KW-1185">Reference proteome</keyword>
<dbReference type="PANTHER" id="PTHR18964:SF170">
    <property type="entry name" value="SUGAR KINASE"/>
    <property type="match status" value="1"/>
</dbReference>
<sequence>MSKHYLSIDIGGTHLKSALIDRSGHILAKTRTKTQKSLPDFLAAIEGIISERQQEIRGIAFSTPGKVDTQKGTISFGGALPFLDGVSLKEILTAKFALPVSVINDGKAAALAELWLGNLQGIDNGAAITLGTGIGGGIILDGRLVEGTHFQAGELSFMLNAARNSENVNEQRLSVQQLYGFSGSAVAMIRQAAKQLGLDDLADGEAVFEAINRKDPQVWPLFVEYCREIACMILNVQSVVDLSCYVIGGGISAQEIVCEEINHQYDGLLNSLPLLQQTLTKPMIKACHFQNDANILGALYQFFLSHENNQLAK</sequence>
<accession>A0A242A8W8</accession>
<dbReference type="InterPro" id="IPR043129">
    <property type="entry name" value="ATPase_NBD"/>
</dbReference>
<evidence type="ECO:0008006" key="4">
    <source>
        <dbReference type="Google" id="ProtNLM"/>
    </source>
</evidence>
<reference evidence="2 3" key="1">
    <citation type="submission" date="2017-05" db="EMBL/GenBank/DDBJ databases">
        <title>The Genome Sequence of Enterococcus sp. 8G7_MSG3316.</title>
        <authorList>
            <consortium name="The Broad Institute Genomics Platform"/>
            <consortium name="The Broad Institute Genomic Center for Infectious Diseases"/>
            <person name="Earl A."/>
            <person name="Manson A."/>
            <person name="Schwartman J."/>
            <person name="Gilmore M."/>
            <person name="Abouelleil A."/>
            <person name="Cao P."/>
            <person name="Chapman S."/>
            <person name="Cusick C."/>
            <person name="Shea T."/>
            <person name="Young S."/>
            <person name="Neafsey D."/>
            <person name="Nusbaum C."/>
            <person name="Birren B."/>
        </authorList>
    </citation>
    <scope>NUCLEOTIDE SEQUENCE [LARGE SCALE GENOMIC DNA]</scope>
    <source>
        <strain evidence="2 3">8G7_MSG3316</strain>
    </source>
</reference>
<dbReference type="Proteomes" id="UP000195043">
    <property type="component" value="Unassembled WGS sequence"/>
</dbReference>
<dbReference type="SUPFAM" id="SSF53067">
    <property type="entry name" value="Actin-like ATPase domain"/>
    <property type="match status" value="1"/>
</dbReference>
<dbReference type="Pfam" id="PF00480">
    <property type="entry name" value="ROK"/>
    <property type="match status" value="1"/>
</dbReference>
<dbReference type="RefSeq" id="WP_086275402.1">
    <property type="nucleotide sequence ID" value="NZ_NGKU01000001.1"/>
</dbReference>
<dbReference type="PANTHER" id="PTHR18964">
    <property type="entry name" value="ROK (REPRESSOR, ORF, KINASE) FAMILY"/>
    <property type="match status" value="1"/>
</dbReference>
<proteinExistence type="inferred from homology"/>
<name>A0A242A8W8_9ENTE</name>
<evidence type="ECO:0000313" key="2">
    <source>
        <dbReference type="EMBL" id="OTN77369.1"/>
    </source>
</evidence>
<evidence type="ECO:0000256" key="1">
    <source>
        <dbReference type="ARBA" id="ARBA00006479"/>
    </source>
</evidence>
<dbReference type="EMBL" id="NGKU01000001">
    <property type="protein sequence ID" value="OTN77369.1"/>
    <property type="molecule type" value="Genomic_DNA"/>
</dbReference>
<dbReference type="OrthoDB" id="9795247at2"/>
<protein>
    <recommendedName>
        <fullName evidence="4">ROK family protein</fullName>
    </recommendedName>
</protein>
<dbReference type="Gene3D" id="3.30.420.40">
    <property type="match status" value="2"/>
</dbReference>
<organism evidence="2 3">
    <name type="scientific">Candidatus Enterococcus testudinis</name>
    <dbReference type="NCBI Taxonomy" id="1834191"/>
    <lineage>
        <taxon>Bacteria</taxon>
        <taxon>Bacillati</taxon>
        <taxon>Bacillota</taxon>
        <taxon>Bacilli</taxon>
        <taxon>Lactobacillales</taxon>
        <taxon>Enterococcaceae</taxon>
        <taxon>Enterococcus</taxon>
    </lineage>
</organism>
<dbReference type="InterPro" id="IPR000600">
    <property type="entry name" value="ROK"/>
</dbReference>
<evidence type="ECO:0000313" key="3">
    <source>
        <dbReference type="Proteomes" id="UP000195043"/>
    </source>
</evidence>
<gene>
    <name evidence="2" type="ORF">A5886_002469</name>
</gene>
<comment type="similarity">
    <text evidence="1">Belongs to the ROK (NagC/XylR) family.</text>
</comment>